<organism evidence="1 2">
    <name type="scientific">Brevibacillus antibioticus</name>
    <dbReference type="NCBI Taxonomy" id="2570228"/>
    <lineage>
        <taxon>Bacteria</taxon>
        <taxon>Bacillati</taxon>
        <taxon>Bacillota</taxon>
        <taxon>Bacilli</taxon>
        <taxon>Bacillales</taxon>
        <taxon>Paenibacillaceae</taxon>
        <taxon>Brevibacillus</taxon>
    </lineage>
</organism>
<gene>
    <name evidence="1" type="ORF">E8L90_13190</name>
</gene>
<evidence type="ECO:0000313" key="1">
    <source>
        <dbReference type="EMBL" id="TKI56343.1"/>
    </source>
</evidence>
<keyword evidence="2" id="KW-1185">Reference proteome</keyword>
<reference evidence="1 2" key="1">
    <citation type="submission" date="2019-04" db="EMBL/GenBank/DDBJ databases">
        <title>Whole genome sequencing of Brevibacillus sp. TGS2-1.</title>
        <authorList>
            <person name="Choi A."/>
        </authorList>
    </citation>
    <scope>NUCLEOTIDE SEQUENCE [LARGE SCALE GENOMIC DNA]</scope>
    <source>
        <strain evidence="1 2">TGS2-1</strain>
    </source>
</reference>
<evidence type="ECO:0008006" key="3">
    <source>
        <dbReference type="Google" id="ProtNLM"/>
    </source>
</evidence>
<dbReference type="EMBL" id="SZNK01000001">
    <property type="protein sequence ID" value="TKI56343.1"/>
    <property type="molecule type" value="Genomic_DNA"/>
</dbReference>
<sequence length="76" mass="7787">MSPTGLGLNLNAIFTDGYGGTVTYSNPTSSNPEVATVAIVSGILSVVKVSSGSTTVTFDVADSHGVKKTITYYLRG</sequence>
<dbReference type="AlphaFoldDB" id="A0A4V5TIR8"/>
<protein>
    <recommendedName>
        <fullName evidence="3">BIG2 domain-containing protein</fullName>
    </recommendedName>
</protein>
<dbReference type="Proteomes" id="UP000307841">
    <property type="component" value="Unassembled WGS sequence"/>
</dbReference>
<proteinExistence type="predicted"/>
<dbReference type="RefSeq" id="WP_137029798.1">
    <property type="nucleotide sequence ID" value="NZ_SZNK01000001.1"/>
</dbReference>
<dbReference type="Gene3D" id="2.60.40.1080">
    <property type="match status" value="1"/>
</dbReference>
<name>A0A4V5TIR8_9BACL</name>
<accession>A0A4V5TIR8</accession>
<evidence type="ECO:0000313" key="2">
    <source>
        <dbReference type="Proteomes" id="UP000307841"/>
    </source>
</evidence>
<comment type="caution">
    <text evidence="1">The sequence shown here is derived from an EMBL/GenBank/DDBJ whole genome shotgun (WGS) entry which is preliminary data.</text>
</comment>